<evidence type="ECO:0000256" key="9">
    <source>
        <dbReference type="ARBA" id="ARBA00023004"/>
    </source>
</evidence>
<evidence type="ECO:0000256" key="2">
    <source>
        <dbReference type="ARBA" id="ARBA00010823"/>
    </source>
</evidence>
<evidence type="ECO:0000256" key="3">
    <source>
        <dbReference type="ARBA" id="ARBA00022475"/>
    </source>
</evidence>
<feature type="transmembrane region" description="Helical" evidence="12">
    <location>
        <begin position="317"/>
        <end position="335"/>
    </location>
</feature>
<dbReference type="PANTHER" id="PTHR38674">
    <property type="entry name" value="ALKANE 1-MONOOXYGENASE 1"/>
    <property type="match status" value="1"/>
</dbReference>
<dbReference type="CDD" id="cd03512">
    <property type="entry name" value="Alkane-hydroxylase"/>
    <property type="match status" value="1"/>
</dbReference>
<name>A0ABR7M9G1_9BACT</name>
<dbReference type="InterPro" id="IPR005804">
    <property type="entry name" value="FA_desaturase_dom"/>
</dbReference>
<sequence>MRAAKYLTPLVVFLLALLAFNSRGIACYGTVIFAWIMIPAFELLLQPDPANLSAAEEEMARKNPVYDWILYTIVILQILTLFYFLQQMKTDSLSLSDIIGRVLTMGLLCGTFGINVGHELGHRVKPHEKWLARISLMSSLYIHFYIEHNKGHHKRVATHDDPSTARYGEPVYSFWIRSISNCYLGAWQIANKETRKKGKPVFSLHNEMLQVQLFQLAFIALLWMLFGWPTILYFFLAALIGILLLESVNYIEHYGLQRKQIADGKFERAMPEHSWNSDHLIGRLLLFELSRHSDHHYLASKKYQVLNHHDDAPQMPTGYPGMILLALVPPLWFFVMHRQINRFTKLKTSA</sequence>
<evidence type="ECO:0000256" key="8">
    <source>
        <dbReference type="ARBA" id="ARBA00023002"/>
    </source>
</evidence>
<comment type="subcellular location">
    <subcellularLocation>
        <location evidence="1">Cell inner membrane</location>
        <topology evidence="1">Multi-pass membrane protein</topology>
    </subcellularLocation>
</comment>
<keyword evidence="7 12" id="KW-1133">Transmembrane helix</keyword>
<dbReference type="PANTHER" id="PTHR38674:SF1">
    <property type="entry name" value="ALKANE 1-MONOOXYGENASE 1"/>
    <property type="match status" value="1"/>
</dbReference>
<dbReference type="Proteomes" id="UP000765802">
    <property type="component" value="Unassembled WGS sequence"/>
</dbReference>
<feature type="transmembrane region" description="Helical" evidence="12">
    <location>
        <begin position="216"/>
        <end position="245"/>
    </location>
</feature>
<feature type="transmembrane region" description="Helical" evidence="12">
    <location>
        <begin position="98"/>
        <end position="118"/>
    </location>
</feature>
<keyword evidence="11 12" id="KW-0472">Membrane</keyword>
<organism evidence="14 15">
    <name type="scientific">Flavihumibacter stibioxidans</name>
    <dbReference type="NCBI Taxonomy" id="1834163"/>
    <lineage>
        <taxon>Bacteria</taxon>
        <taxon>Pseudomonadati</taxon>
        <taxon>Bacteroidota</taxon>
        <taxon>Chitinophagia</taxon>
        <taxon>Chitinophagales</taxon>
        <taxon>Chitinophagaceae</taxon>
        <taxon>Flavihumibacter</taxon>
    </lineage>
</organism>
<keyword evidence="6" id="KW-0479">Metal-binding</keyword>
<feature type="transmembrane region" description="Helical" evidence="12">
    <location>
        <begin position="130"/>
        <end position="146"/>
    </location>
</feature>
<reference evidence="14 15" key="1">
    <citation type="submission" date="2016-07" db="EMBL/GenBank/DDBJ databases">
        <title>Genome analysis of Flavihumibacter stibioxidans YS-17.</title>
        <authorList>
            <person name="Shi K."/>
            <person name="Han Y."/>
            <person name="Wang G."/>
        </authorList>
    </citation>
    <scope>NUCLEOTIDE SEQUENCE [LARGE SCALE GENOMIC DNA]</scope>
    <source>
        <strain evidence="14 15">YS-17</strain>
    </source>
</reference>
<dbReference type="EMBL" id="MBUA01000023">
    <property type="protein sequence ID" value="MBC6491597.1"/>
    <property type="molecule type" value="Genomic_DNA"/>
</dbReference>
<keyword evidence="10" id="KW-0503">Monooxygenase</keyword>
<comment type="similarity">
    <text evidence="2">Belongs to the fatty acid desaturase type 1 family. AlkB subfamily.</text>
</comment>
<keyword evidence="9" id="KW-0408">Iron</keyword>
<evidence type="ECO:0000256" key="5">
    <source>
        <dbReference type="ARBA" id="ARBA00022692"/>
    </source>
</evidence>
<feature type="transmembrane region" description="Helical" evidence="12">
    <location>
        <begin position="68"/>
        <end position="86"/>
    </location>
</feature>
<keyword evidence="15" id="KW-1185">Reference proteome</keyword>
<evidence type="ECO:0000256" key="12">
    <source>
        <dbReference type="SAM" id="Phobius"/>
    </source>
</evidence>
<gene>
    <name evidence="14" type="ORF">BC349_11095</name>
</gene>
<evidence type="ECO:0000313" key="15">
    <source>
        <dbReference type="Proteomes" id="UP000765802"/>
    </source>
</evidence>
<evidence type="ECO:0000256" key="10">
    <source>
        <dbReference type="ARBA" id="ARBA00023033"/>
    </source>
</evidence>
<accession>A0ABR7M9G1</accession>
<evidence type="ECO:0000259" key="13">
    <source>
        <dbReference type="Pfam" id="PF00487"/>
    </source>
</evidence>
<proteinExistence type="inferred from homology"/>
<evidence type="ECO:0000256" key="1">
    <source>
        <dbReference type="ARBA" id="ARBA00004429"/>
    </source>
</evidence>
<feature type="domain" description="Fatty acid desaturase" evidence="13">
    <location>
        <begin position="105"/>
        <end position="308"/>
    </location>
</feature>
<evidence type="ECO:0000256" key="4">
    <source>
        <dbReference type="ARBA" id="ARBA00022519"/>
    </source>
</evidence>
<evidence type="ECO:0000256" key="11">
    <source>
        <dbReference type="ARBA" id="ARBA00023136"/>
    </source>
</evidence>
<evidence type="ECO:0000256" key="6">
    <source>
        <dbReference type="ARBA" id="ARBA00022723"/>
    </source>
</evidence>
<comment type="caution">
    <text evidence="14">The sequence shown here is derived from an EMBL/GenBank/DDBJ whole genome shotgun (WGS) entry which is preliminary data.</text>
</comment>
<dbReference type="Pfam" id="PF00487">
    <property type="entry name" value="FA_desaturase"/>
    <property type="match status" value="1"/>
</dbReference>
<keyword evidence="8" id="KW-0560">Oxidoreductase</keyword>
<protein>
    <submittedName>
        <fullName evidence="14">Fatty acid desaturase</fullName>
    </submittedName>
</protein>
<evidence type="ECO:0000256" key="7">
    <source>
        <dbReference type="ARBA" id="ARBA00022989"/>
    </source>
</evidence>
<keyword evidence="4" id="KW-0997">Cell inner membrane</keyword>
<keyword evidence="3" id="KW-1003">Cell membrane</keyword>
<dbReference type="InterPro" id="IPR033885">
    <property type="entry name" value="AlkB/XylM"/>
</dbReference>
<keyword evidence="5 12" id="KW-0812">Transmembrane</keyword>
<evidence type="ECO:0000313" key="14">
    <source>
        <dbReference type="EMBL" id="MBC6491597.1"/>
    </source>
</evidence>